<gene>
    <name evidence="2" type="ORF">XNOV1_A022123</name>
</gene>
<accession>A0AAV1GQ99</accession>
<sequence>MEEGGEISREALGARRSARRNVLTIQKQEKLEARRAHKLSKKQRIEVLNNLVEISLTWKTGRKKRETNLLYDVDDSDYGSDTSPRFMSKKKIKKRERAERHEAAITEHLLKSM</sequence>
<name>A0AAV1GQ99_XYRNO</name>
<evidence type="ECO:0000313" key="3">
    <source>
        <dbReference type="Proteomes" id="UP001178508"/>
    </source>
</evidence>
<feature type="region of interest" description="Disordered" evidence="1">
    <location>
        <begin position="80"/>
        <end position="100"/>
    </location>
</feature>
<dbReference type="EMBL" id="OY660878">
    <property type="protein sequence ID" value="CAJ1074558.1"/>
    <property type="molecule type" value="Genomic_DNA"/>
</dbReference>
<organism evidence="2 3">
    <name type="scientific">Xyrichtys novacula</name>
    <name type="common">Pearly razorfish</name>
    <name type="synonym">Hemipteronotus novacula</name>
    <dbReference type="NCBI Taxonomy" id="13765"/>
    <lineage>
        <taxon>Eukaryota</taxon>
        <taxon>Metazoa</taxon>
        <taxon>Chordata</taxon>
        <taxon>Craniata</taxon>
        <taxon>Vertebrata</taxon>
        <taxon>Euteleostomi</taxon>
        <taxon>Actinopterygii</taxon>
        <taxon>Neopterygii</taxon>
        <taxon>Teleostei</taxon>
        <taxon>Neoteleostei</taxon>
        <taxon>Acanthomorphata</taxon>
        <taxon>Eupercaria</taxon>
        <taxon>Labriformes</taxon>
        <taxon>Labridae</taxon>
        <taxon>Xyrichtys</taxon>
    </lineage>
</organism>
<reference evidence="2" key="1">
    <citation type="submission" date="2023-08" db="EMBL/GenBank/DDBJ databases">
        <authorList>
            <person name="Alioto T."/>
            <person name="Alioto T."/>
            <person name="Gomez Garrido J."/>
        </authorList>
    </citation>
    <scope>NUCLEOTIDE SEQUENCE</scope>
</reference>
<evidence type="ECO:0000256" key="1">
    <source>
        <dbReference type="SAM" id="MobiDB-lite"/>
    </source>
</evidence>
<protein>
    <submittedName>
        <fullName evidence="2">Uncharacterized protein</fullName>
    </submittedName>
</protein>
<keyword evidence="3" id="KW-1185">Reference proteome</keyword>
<proteinExistence type="predicted"/>
<dbReference type="AlphaFoldDB" id="A0AAV1GQ99"/>
<evidence type="ECO:0000313" key="2">
    <source>
        <dbReference type="EMBL" id="CAJ1074558.1"/>
    </source>
</evidence>
<dbReference type="Proteomes" id="UP001178508">
    <property type="component" value="Chromosome 15"/>
</dbReference>